<dbReference type="AlphaFoldDB" id="A0A6M4MD96"/>
<dbReference type="EC" id="2.7.1.12" evidence="3 10"/>
<evidence type="ECO:0000256" key="5">
    <source>
        <dbReference type="ARBA" id="ARBA00022741"/>
    </source>
</evidence>
<proteinExistence type="inferred from homology"/>
<dbReference type="InterPro" id="IPR027417">
    <property type="entry name" value="P-loop_NTPase"/>
</dbReference>
<keyword evidence="12" id="KW-1185">Reference proteome</keyword>
<keyword evidence="8" id="KW-0311">Gluconate utilization</keyword>
<dbReference type="KEGG" id="apel:CA267_010085"/>
<evidence type="ECO:0000313" key="11">
    <source>
        <dbReference type="EMBL" id="QJR81103.1"/>
    </source>
</evidence>
<reference evidence="11 12" key="2">
    <citation type="submission" date="2020-04" db="EMBL/GenBank/DDBJ databases">
        <title>Complete genome sequence of Alteromonas pelagimontana 5.12T.</title>
        <authorList>
            <person name="Sinha R.K."/>
            <person name="Krishnan K.P."/>
            <person name="Kurian J.P."/>
        </authorList>
    </citation>
    <scope>NUCLEOTIDE SEQUENCE [LARGE SCALE GENOMIC DNA]</scope>
    <source>
        <strain evidence="11 12">5.12</strain>
    </source>
</reference>
<dbReference type="Pfam" id="PF01202">
    <property type="entry name" value="SKI"/>
    <property type="match status" value="1"/>
</dbReference>
<dbReference type="NCBIfam" id="TIGR01313">
    <property type="entry name" value="therm_gnt_kin"/>
    <property type="match status" value="1"/>
</dbReference>
<dbReference type="PANTHER" id="PTHR43442">
    <property type="entry name" value="GLUCONOKINASE-RELATED"/>
    <property type="match status" value="1"/>
</dbReference>
<evidence type="ECO:0000256" key="4">
    <source>
        <dbReference type="ARBA" id="ARBA00022679"/>
    </source>
</evidence>
<keyword evidence="4 10" id="KW-0808">Transferase</keyword>
<gene>
    <name evidence="11" type="ORF">CA267_010085</name>
</gene>
<protein>
    <recommendedName>
        <fullName evidence="3 10">Gluconokinase</fullName>
        <ecNumber evidence="3 10">2.7.1.12</ecNumber>
    </recommendedName>
</protein>
<evidence type="ECO:0000256" key="7">
    <source>
        <dbReference type="ARBA" id="ARBA00022840"/>
    </source>
</evidence>
<dbReference type="PANTHER" id="PTHR43442:SF3">
    <property type="entry name" value="GLUCONOKINASE-RELATED"/>
    <property type="match status" value="1"/>
</dbReference>
<keyword evidence="7 10" id="KW-0067">ATP-binding</keyword>
<evidence type="ECO:0000256" key="6">
    <source>
        <dbReference type="ARBA" id="ARBA00022777"/>
    </source>
</evidence>
<evidence type="ECO:0000313" key="12">
    <source>
        <dbReference type="Proteomes" id="UP000219285"/>
    </source>
</evidence>
<dbReference type="GO" id="GO:0046316">
    <property type="term" value="F:gluconokinase activity"/>
    <property type="evidence" value="ECO:0007669"/>
    <property type="project" value="UniProtKB-EC"/>
</dbReference>
<dbReference type="GO" id="GO:0005737">
    <property type="term" value="C:cytoplasm"/>
    <property type="evidence" value="ECO:0007669"/>
    <property type="project" value="TreeGrafter"/>
</dbReference>
<evidence type="ECO:0000256" key="9">
    <source>
        <dbReference type="ARBA" id="ARBA00048090"/>
    </source>
</evidence>
<dbReference type="SUPFAM" id="SSF52540">
    <property type="entry name" value="P-loop containing nucleoside triphosphate hydrolases"/>
    <property type="match status" value="1"/>
</dbReference>
<keyword evidence="5 10" id="KW-0547">Nucleotide-binding</keyword>
<dbReference type="RefSeq" id="WP_075607604.1">
    <property type="nucleotide sequence ID" value="NZ_CP052766.1"/>
</dbReference>
<dbReference type="OrthoDB" id="9795716at2"/>
<reference evidence="12" key="1">
    <citation type="submission" date="2014-12" db="EMBL/GenBank/DDBJ databases">
        <title>Complete genome sequence of a multi-drug resistant Klebsiella pneumoniae.</title>
        <authorList>
            <person name="Hua X."/>
            <person name="Chen Q."/>
            <person name="Li X."/>
            <person name="Feng Y."/>
            <person name="Ruan Z."/>
            <person name="Yu Y."/>
        </authorList>
    </citation>
    <scope>NUCLEOTIDE SEQUENCE [LARGE SCALE GENOMIC DNA]</scope>
    <source>
        <strain evidence="12">5.12</strain>
    </source>
</reference>
<evidence type="ECO:0000256" key="10">
    <source>
        <dbReference type="RuleBase" id="RU363066"/>
    </source>
</evidence>
<sequence length="172" mass="18807">MNGLSIIVMGVSGSGKSSVGEALARKLHAKFIDGDDLHPKANILKMAGGEPLNDNDRQPWLERIRDAVFSLESKNETGVIVCSALKKSYRDQIRDGNKNLLFLFLEGSKALVAERMLGRQGHFMKPAMLDSQFATLEIPGSDEPDVISVSIVQNIEDIVAKASEEIAAQRTR</sequence>
<accession>A0A6M4MD96</accession>
<dbReference type="GO" id="GO:0005524">
    <property type="term" value="F:ATP binding"/>
    <property type="evidence" value="ECO:0007669"/>
    <property type="project" value="UniProtKB-KW"/>
</dbReference>
<name>A0A6M4MD96_9ALTE</name>
<dbReference type="InterPro" id="IPR006001">
    <property type="entry name" value="Therm_gnt_kin"/>
</dbReference>
<comment type="pathway">
    <text evidence="1">Carbohydrate acid metabolism.</text>
</comment>
<dbReference type="CDD" id="cd02021">
    <property type="entry name" value="GntK"/>
    <property type="match status" value="1"/>
</dbReference>
<comment type="catalytic activity">
    <reaction evidence="9 10">
        <text>D-gluconate + ATP = 6-phospho-D-gluconate + ADP + H(+)</text>
        <dbReference type="Rhea" id="RHEA:19433"/>
        <dbReference type="ChEBI" id="CHEBI:15378"/>
        <dbReference type="ChEBI" id="CHEBI:18391"/>
        <dbReference type="ChEBI" id="CHEBI:30616"/>
        <dbReference type="ChEBI" id="CHEBI:58759"/>
        <dbReference type="ChEBI" id="CHEBI:456216"/>
        <dbReference type="EC" id="2.7.1.12"/>
    </reaction>
</comment>
<dbReference type="FunFam" id="3.40.50.300:FF:000522">
    <property type="entry name" value="Gluconokinase"/>
    <property type="match status" value="1"/>
</dbReference>
<dbReference type="EMBL" id="CP052766">
    <property type="protein sequence ID" value="QJR81103.1"/>
    <property type="molecule type" value="Genomic_DNA"/>
</dbReference>
<keyword evidence="6 10" id="KW-0418">Kinase</keyword>
<comment type="similarity">
    <text evidence="2 10">Belongs to the gluconokinase GntK/GntV family.</text>
</comment>
<dbReference type="GO" id="GO:0019521">
    <property type="term" value="P:D-gluconate metabolic process"/>
    <property type="evidence" value="ECO:0007669"/>
    <property type="project" value="UniProtKB-KW"/>
</dbReference>
<evidence type="ECO:0000256" key="8">
    <source>
        <dbReference type="ARBA" id="ARBA00023064"/>
    </source>
</evidence>
<dbReference type="Gene3D" id="3.40.50.300">
    <property type="entry name" value="P-loop containing nucleotide triphosphate hydrolases"/>
    <property type="match status" value="1"/>
</dbReference>
<dbReference type="InterPro" id="IPR031322">
    <property type="entry name" value="Shikimate/glucono_kinase"/>
</dbReference>
<evidence type="ECO:0000256" key="1">
    <source>
        <dbReference type="ARBA" id="ARBA00004761"/>
    </source>
</evidence>
<dbReference type="Proteomes" id="UP000219285">
    <property type="component" value="Chromosome"/>
</dbReference>
<organism evidence="11 12">
    <name type="scientific">Alteromonas pelagimontana</name>
    <dbReference type="NCBI Taxonomy" id="1858656"/>
    <lineage>
        <taxon>Bacteria</taxon>
        <taxon>Pseudomonadati</taxon>
        <taxon>Pseudomonadota</taxon>
        <taxon>Gammaproteobacteria</taxon>
        <taxon>Alteromonadales</taxon>
        <taxon>Alteromonadaceae</taxon>
        <taxon>Alteromonas/Salinimonas group</taxon>
        <taxon>Alteromonas</taxon>
    </lineage>
</organism>
<evidence type="ECO:0000256" key="3">
    <source>
        <dbReference type="ARBA" id="ARBA00012054"/>
    </source>
</evidence>
<evidence type="ECO:0000256" key="2">
    <source>
        <dbReference type="ARBA" id="ARBA00008420"/>
    </source>
</evidence>